<gene>
    <name evidence="1" type="ORF">NDU88_002412</name>
</gene>
<sequence>MCVGRDTVCVSYAWADAKTSSVLFQISPVEQKDSKAPHSSRLAFHFSYTFPRQIPSRIRKARNACSPRTPSACFISAKEKSTCLEMSNFTLNNRRQGDGT</sequence>
<dbReference type="EMBL" id="JANPWB010000012">
    <property type="protein sequence ID" value="KAJ1114173.1"/>
    <property type="molecule type" value="Genomic_DNA"/>
</dbReference>
<comment type="caution">
    <text evidence="1">The sequence shown here is derived from an EMBL/GenBank/DDBJ whole genome shotgun (WGS) entry which is preliminary data.</text>
</comment>
<keyword evidence="2" id="KW-1185">Reference proteome</keyword>
<evidence type="ECO:0000313" key="1">
    <source>
        <dbReference type="EMBL" id="KAJ1114173.1"/>
    </source>
</evidence>
<dbReference type="Proteomes" id="UP001066276">
    <property type="component" value="Chromosome 8"/>
</dbReference>
<name>A0AAV7NDK7_PLEWA</name>
<dbReference type="AlphaFoldDB" id="A0AAV7NDK7"/>
<accession>A0AAV7NDK7</accession>
<organism evidence="1 2">
    <name type="scientific">Pleurodeles waltl</name>
    <name type="common">Iberian ribbed newt</name>
    <dbReference type="NCBI Taxonomy" id="8319"/>
    <lineage>
        <taxon>Eukaryota</taxon>
        <taxon>Metazoa</taxon>
        <taxon>Chordata</taxon>
        <taxon>Craniata</taxon>
        <taxon>Vertebrata</taxon>
        <taxon>Euteleostomi</taxon>
        <taxon>Amphibia</taxon>
        <taxon>Batrachia</taxon>
        <taxon>Caudata</taxon>
        <taxon>Salamandroidea</taxon>
        <taxon>Salamandridae</taxon>
        <taxon>Pleurodelinae</taxon>
        <taxon>Pleurodeles</taxon>
    </lineage>
</organism>
<proteinExistence type="predicted"/>
<reference evidence="1" key="1">
    <citation type="journal article" date="2022" name="bioRxiv">
        <title>Sequencing and chromosome-scale assembly of the giantPleurodeles waltlgenome.</title>
        <authorList>
            <person name="Brown T."/>
            <person name="Elewa A."/>
            <person name="Iarovenko S."/>
            <person name="Subramanian E."/>
            <person name="Araus A.J."/>
            <person name="Petzold A."/>
            <person name="Susuki M."/>
            <person name="Suzuki K.-i.T."/>
            <person name="Hayashi T."/>
            <person name="Toyoda A."/>
            <person name="Oliveira C."/>
            <person name="Osipova E."/>
            <person name="Leigh N.D."/>
            <person name="Simon A."/>
            <person name="Yun M.H."/>
        </authorList>
    </citation>
    <scope>NUCLEOTIDE SEQUENCE</scope>
    <source>
        <strain evidence="1">20211129_DDA</strain>
        <tissue evidence="1">Liver</tissue>
    </source>
</reference>
<protein>
    <submittedName>
        <fullName evidence="1">Uncharacterized protein</fullName>
    </submittedName>
</protein>
<evidence type="ECO:0000313" key="2">
    <source>
        <dbReference type="Proteomes" id="UP001066276"/>
    </source>
</evidence>